<organism evidence="1 2">
    <name type="scientific">Agrobacterium salinitolerans</name>
    <dbReference type="NCBI Taxonomy" id="1183413"/>
    <lineage>
        <taxon>Bacteria</taxon>
        <taxon>Pseudomonadati</taxon>
        <taxon>Pseudomonadota</taxon>
        <taxon>Alphaproteobacteria</taxon>
        <taxon>Hyphomicrobiales</taxon>
        <taxon>Rhizobiaceae</taxon>
        <taxon>Rhizobium/Agrobacterium group</taxon>
        <taxon>Agrobacterium</taxon>
    </lineage>
</organism>
<sequence>MSDFEEYQQRLLAQVAEVMGLPYHAIARSYTSAAFERLTLEVMSITGRSHPVAARGIYRLLRLSTGKNASLMDLFEEWRRRVVTGKWGQEARLNRLGIYYPVRL</sequence>
<dbReference type="EMBL" id="CP109968">
    <property type="protein sequence ID" value="UYZ08569.1"/>
    <property type="molecule type" value="Genomic_DNA"/>
</dbReference>
<dbReference type="RefSeq" id="WP_137410348.1">
    <property type="nucleotide sequence ID" value="NZ_CP109968.1"/>
</dbReference>
<name>A0A4Z1R4Z4_9HYPH</name>
<evidence type="ECO:0000313" key="1">
    <source>
        <dbReference type="EMBL" id="UYZ08569.1"/>
    </source>
</evidence>
<protein>
    <submittedName>
        <fullName evidence="1">Uncharacterized protein</fullName>
    </submittedName>
</protein>
<dbReference type="KEGG" id="asal:CFBP5507_06090"/>
<evidence type="ECO:0000313" key="2">
    <source>
        <dbReference type="Proteomes" id="UP000298735"/>
    </source>
</evidence>
<proteinExistence type="predicted"/>
<gene>
    <name evidence="1" type="ORF">CFBP5507_06090</name>
</gene>
<dbReference type="AlphaFoldDB" id="A0A4Z1R4Z4"/>
<accession>A0A4Z1R4Z4</accession>
<reference evidence="1" key="1">
    <citation type="submission" date="2022-10" db="EMBL/GenBank/DDBJ databases">
        <title>Complete genome sequence of Agrobacterium salinitolerans CFBP5507.</title>
        <authorList>
            <person name="Tchabashvili S."/>
            <person name="Yen H.-C."/>
            <person name="Haryono M."/>
            <person name="Lin Y.-C."/>
            <person name="Lai E.-M."/>
            <person name="Kuo C.-H."/>
        </authorList>
    </citation>
    <scope>NUCLEOTIDE SEQUENCE</scope>
    <source>
        <strain evidence="1">CFBP5507</strain>
    </source>
</reference>
<dbReference type="Proteomes" id="UP000298735">
    <property type="component" value="Chromosome Circular"/>
</dbReference>